<dbReference type="Pfam" id="PF07519">
    <property type="entry name" value="Tannase"/>
    <property type="match status" value="1"/>
</dbReference>
<dbReference type="EMBL" id="MU839028">
    <property type="protein sequence ID" value="KAK1763397.1"/>
    <property type="molecule type" value="Genomic_DNA"/>
</dbReference>
<evidence type="ECO:0000256" key="3">
    <source>
        <dbReference type="ARBA" id="ARBA00022651"/>
    </source>
</evidence>
<keyword evidence="5 10" id="KW-0732">Signal</keyword>
<comment type="similarity">
    <text evidence="1 10">Belongs to the tannase family.</text>
</comment>
<proteinExistence type="inferred from homology"/>
<evidence type="ECO:0000256" key="8">
    <source>
        <dbReference type="ARBA" id="ARBA00023157"/>
    </source>
</evidence>
<evidence type="ECO:0000256" key="2">
    <source>
        <dbReference type="ARBA" id="ARBA00022487"/>
    </source>
</evidence>
<name>A0AAJ0BST2_9PEZI</name>
<feature type="signal peptide" evidence="10">
    <location>
        <begin position="1"/>
        <end position="23"/>
    </location>
</feature>
<keyword evidence="3" id="KW-0119">Carbohydrate metabolism</keyword>
<protein>
    <recommendedName>
        <fullName evidence="10">Carboxylic ester hydrolase</fullName>
        <ecNumber evidence="10">3.1.1.-</ecNumber>
    </recommendedName>
</protein>
<evidence type="ECO:0000256" key="6">
    <source>
        <dbReference type="ARBA" id="ARBA00022801"/>
    </source>
</evidence>
<evidence type="ECO:0000256" key="7">
    <source>
        <dbReference type="ARBA" id="ARBA00022837"/>
    </source>
</evidence>
<keyword evidence="6 10" id="KW-0378">Hydrolase</keyword>
<keyword evidence="2" id="KW-0719">Serine esterase</keyword>
<dbReference type="GO" id="GO:0030600">
    <property type="term" value="F:feruloyl esterase activity"/>
    <property type="evidence" value="ECO:0007669"/>
    <property type="project" value="UniProtKB-EC"/>
</dbReference>
<reference evidence="11" key="1">
    <citation type="submission" date="2023-06" db="EMBL/GenBank/DDBJ databases">
        <title>Genome-scale phylogeny and comparative genomics of the fungal order Sordariales.</title>
        <authorList>
            <consortium name="Lawrence Berkeley National Laboratory"/>
            <person name="Hensen N."/>
            <person name="Bonometti L."/>
            <person name="Westerberg I."/>
            <person name="Brannstrom I.O."/>
            <person name="Guillou S."/>
            <person name="Cros-Aarteil S."/>
            <person name="Calhoun S."/>
            <person name="Haridas S."/>
            <person name="Kuo A."/>
            <person name="Mondo S."/>
            <person name="Pangilinan J."/>
            <person name="Riley R."/>
            <person name="Labutti K."/>
            <person name="Andreopoulos B."/>
            <person name="Lipzen A."/>
            <person name="Chen C."/>
            <person name="Yanf M."/>
            <person name="Daum C."/>
            <person name="Ng V."/>
            <person name="Clum A."/>
            <person name="Steindorff A."/>
            <person name="Ohm R."/>
            <person name="Martin F."/>
            <person name="Silar P."/>
            <person name="Natvig D."/>
            <person name="Lalanne C."/>
            <person name="Gautier V."/>
            <person name="Ament-Velasquez S.L."/>
            <person name="Kruys A."/>
            <person name="Hutchinson M.I."/>
            <person name="Powell A.J."/>
            <person name="Barry K."/>
            <person name="Miller A.N."/>
            <person name="Grigoriev I.V."/>
            <person name="Debuchy R."/>
            <person name="Gladieux P."/>
            <person name="Thoren M.H."/>
            <person name="Johannesson H."/>
        </authorList>
    </citation>
    <scope>NUCLEOTIDE SEQUENCE</scope>
    <source>
        <strain evidence="11">8032-3</strain>
    </source>
</reference>
<gene>
    <name evidence="11" type="ORF">QBC33DRAFT_550040</name>
</gene>
<sequence length="543" mass="59338">MAFVVAMALAVALALALVQLTEGVFPWQEPPTSFRNKCLAYRPENSIDEATRTELAFIPAGTNLTLVDNDASCNRPNQVVGTDLCRVSLHIPTSTRSGIVYELWLPETWNGRLVTTGNGGIDGCIKYEDLAYTSANGFAAVGTNNGHNGTSGIQFLNNEDVVVDFAWRALHTGVEAGKTLAKLFYGSTVSKSYYIGCSLGGRQGIKGAEKFPGDFDGIVAGAPAVDFNNLYSWRASFFVITGPESSPGFIEPDVWKMVIHDEVLRQCDLIDGVADGIIEDPSLCEFDPEALQCDSTGKTDECLTPAQVDIVRKVFSPLRWSEGTLLFPGMNPGSEMKTADGLYDGQPWPMSEGWFRYAVYNDPDWNPTNFTVKDAAIADIKDPGGIRTWPSSLARFQDRGGKLLVFHGQQDNQITSFNTPRFYDHLSQGMGYSPAQMDDFFRFFRVSGMFHCNSGPGAWVLGQGGNAAAEGVPFDADHNVLAAVVDWVEKGVAPDTMTGTKFVNDTVSLGVDFKRRHCKWPSRNTYLGDGRNPKNPDSWDCKG</sequence>
<keyword evidence="3" id="KW-0858">Xylan degradation</keyword>
<keyword evidence="12" id="KW-1185">Reference proteome</keyword>
<dbReference type="GO" id="GO:0046872">
    <property type="term" value="F:metal ion binding"/>
    <property type="evidence" value="ECO:0007669"/>
    <property type="project" value="UniProtKB-KW"/>
</dbReference>
<evidence type="ECO:0000256" key="5">
    <source>
        <dbReference type="ARBA" id="ARBA00022729"/>
    </source>
</evidence>
<dbReference type="EC" id="3.1.1.-" evidence="10"/>
<dbReference type="AlphaFoldDB" id="A0AAJ0BST2"/>
<accession>A0AAJ0BST2</accession>
<dbReference type="PANTHER" id="PTHR33938">
    <property type="entry name" value="FERULOYL ESTERASE B-RELATED"/>
    <property type="match status" value="1"/>
</dbReference>
<evidence type="ECO:0000256" key="4">
    <source>
        <dbReference type="ARBA" id="ARBA00022723"/>
    </source>
</evidence>
<dbReference type="GeneID" id="85312225"/>
<keyword evidence="4" id="KW-0479">Metal-binding</keyword>
<dbReference type="InterPro" id="IPR029058">
    <property type="entry name" value="AB_hydrolase_fold"/>
</dbReference>
<dbReference type="InterPro" id="IPR011118">
    <property type="entry name" value="Tannase/feruloyl_esterase"/>
</dbReference>
<dbReference type="Proteomes" id="UP001244011">
    <property type="component" value="Unassembled WGS sequence"/>
</dbReference>
<keyword evidence="7" id="KW-0106">Calcium</keyword>
<dbReference type="PANTHER" id="PTHR33938:SF15">
    <property type="entry name" value="FERULOYL ESTERASE B-RELATED"/>
    <property type="match status" value="1"/>
</dbReference>
<keyword evidence="3" id="KW-0624">Polysaccharide degradation</keyword>
<comment type="caution">
    <text evidence="11">The sequence shown here is derived from an EMBL/GenBank/DDBJ whole genome shotgun (WGS) entry which is preliminary data.</text>
</comment>
<comment type="catalytic activity">
    <reaction evidence="9">
        <text>feruloyl-polysaccharide + H2O = ferulate + polysaccharide.</text>
        <dbReference type="EC" id="3.1.1.73"/>
    </reaction>
</comment>
<evidence type="ECO:0000256" key="9">
    <source>
        <dbReference type="ARBA" id="ARBA00034075"/>
    </source>
</evidence>
<dbReference type="SUPFAM" id="SSF53474">
    <property type="entry name" value="alpha/beta-Hydrolases"/>
    <property type="match status" value="1"/>
</dbReference>
<dbReference type="RefSeq" id="XP_060279610.1">
    <property type="nucleotide sequence ID" value="XM_060429038.1"/>
</dbReference>
<evidence type="ECO:0000256" key="1">
    <source>
        <dbReference type="ARBA" id="ARBA00006249"/>
    </source>
</evidence>
<evidence type="ECO:0000256" key="10">
    <source>
        <dbReference type="RuleBase" id="RU361238"/>
    </source>
</evidence>
<evidence type="ECO:0000313" key="11">
    <source>
        <dbReference type="EMBL" id="KAK1763397.1"/>
    </source>
</evidence>
<organism evidence="11 12">
    <name type="scientific">Phialemonium atrogriseum</name>
    <dbReference type="NCBI Taxonomy" id="1093897"/>
    <lineage>
        <taxon>Eukaryota</taxon>
        <taxon>Fungi</taxon>
        <taxon>Dikarya</taxon>
        <taxon>Ascomycota</taxon>
        <taxon>Pezizomycotina</taxon>
        <taxon>Sordariomycetes</taxon>
        <taxon>Sordariomycetidae</taxon>
        <taxon>Cephalothecales</taxon>
        <taxon>Cephalothecaceae</taxon>
        <taxon>Phialemonium</taxon>
    </lineage>
</organism>
<feature type="chain" id="PRO_5042314699" description="Carboxylic ester hydrolase" evidence="10">
    <location>
        <begin position="24"/>
        <end position="543"/>
    </location>
</feature>
<evidence type="ECO:0000313" key="12">
    <source>
        <dbReference type="Proteomes" id="UP001244011"/>
    </source>
</evidence>
<keyword evidence="8" id="KW-1015">Disulfide bond</keyword>
<dbReference type="Gene3D" id="3.40.50.1820">
    <property type="entry name" value="alpha/beta hydrolase"/>
    <property type="match status" value="1"/>
</dbReference>
<dbReference type="GO" id="GO:0045493">
    <property type="term" value="P:xylan catabolic process"/>
    <property type="evidence" value="ECO:0007669"/>
    <property type="project" value="UniProtKB-KW"/>
</dbReference>